<accession>A0A2A8ZZY7</accession>
<name>A0A2A8ZZY7_BACCE</name>
<sequence length="101" mass="11932">MLSLKIIAIINNKYFLLRRLSEERVFRMTKKKIEDFLTNTEKEELLENYKCLREARTKSEANYFGEAVDHLLNKVKKRVIEEAGIHDENAATVQSKRKALF</sequence>
<evidence type="ECO:0008006" key="3">
    <source>
        <dbReference type="Google" id="ProtNLM"/>
    </source>
</evidence>
<reference evidence="1 2" key="1">
    <citation type="submission" date="2017-09" db="EMBL/GenBank/DDBJ databases">
        <title>Large-scale bioinformatics analysis of Bacillus genomes uncovers conserved roles of natural products in bacterial physiology.</title>
        <authorList>
            <consortium name="Agbiome Team Llc"/>
            <person name="Bleich R.M."/>
            <person name="Grubbs K.J."/>
            <person name="Santa Maria K.C."/>
            <person name="Allen S.E."/>
            <person name="Farag S."/>
            <person name="Shank E.A."/>
            <person name="Bowers A."/>
        </authorList>
    </citation>
    <scope>NUCLEOTIDE SEQUENCE [LARGE SCALE GENOMIC DNA]</scope>
    <source>
        <strain evidence="1 2">AFS022681</strain>
    </source>
</reference>
<comment type="caution">
    <text evidence="1">The sequence shown here is derived from an EMBL/GenBank/DDBJ whole genome shotgun (WGS) entry which is preliminary data.</text>
</comment>
<evidence type="ECO:0000313" key="2">
    <source>
        <dbReference type="Proteomes" id="UP000220032"/>
    </source>
</evidence>
<evidence type="ECO:0000313" key="1">
    <source>
        <dbReference type="EMBL" id="PFE14723.1"/>
    </source>
</evidence>
<dbReference type="EMBL" id="NTRR01000022">
    <property type="protein sequence ID" value="PFE14723.1"/>
    <property type="molecule type" value="Genomic_DNA"/>
</dbReference>
<dbReference type="AlphaFoldDB" id="A0A2A8ZZY7"/>
<dbReference type="Proteomes" id="UP000220032">
    <property type="component" value="Unassembled WGS sequence"/>
</dbReference>
<gene>
    <name evidence="1" type="ORF">CN307_14280</name>
</gene>
<organism evidence="1 2">
    <name type="scientific">Bacillus cereus</name>
    <dbReference type="NCBI Taxonomy" id="1396"/>
    <lineage>
        <taxon>Bacteria</taxon>
        <taxon>Bacillati</taxon>
        <taxon>Bacillota</taxon>
        <taxon>Bacilli</taxon>
        <taxon>Bacillales</taxon>
        <taxon>Bacillaceae</taxon>
        <taxon>Bacillus</taxon>
        <taxon>Bacillus cereus group</taxon>
    </lineage>
</organism>
<proteinExistence type="predicted"/>
<protein>
    <recommendedName>
        <fullName evidence="3">Group-specific protein</fullName>
    </recommendedName>
</protein>